<feature type="non-terminal residue" evidence="1">
    <location>
        <position position="1"/>
    </location>
</feature>
<name>A0ACC1CWZ3_9NEOP</name>
<sequence length="54" mass="6027">GYKTCIGPTTSRNHRRPDCLDAITYHRNCPSERFQTGLIIVVVSRCSTSDCSLP</sequence>
<evidence type="ECO:0000313" key="1">
    <source>
        <dbReference type="EMBL" id="KAJ0176224.1"/>
    </source>
</evidence>
<reference evidence="1 2" key="1">
    <citation type="journal article" date="2021" name="Front. Genet.">
        <title>Chromosome-Level Genome Assembly Reveals Significant Gene Expansion in the Toll and IMD Signaling Pathways of Dendrolimus kikuchii.</title>
        <authorList>
            <person name="Zhou J."/>
            <person name="Wu P."/>
            <person name="Xiong Z."/>
            <person name="Liu N."/>
            <person name="Zhao N."/>
            <person name="Ji M."/>
            <person name="Qiu Y."/>
            <person name="Yang B."/>
        </authorList>
    </citation>
    <scope>NUCLEOTIDE SEQUENCE [LARGE SCALE GENOMIC DNA]</scope>
    <source>
        <strain evidence="1">Ann1</strain>
    </source>
</reference>
<organism evidence="1 2">
    <name type="scientific">Dendrolimus kikuchii</name>
    <dbReference type="NCBI Taxonomy" id="765133"/>
    <lineage>
        <taxon>Eukaryota</taxon>
        <taxon>Metazoa</taxon>
        <taxon>Ecdysozoa</taxon>
        <taxon>Arthropoda</taxon>
        <taxon>Hexapoda</taxon>
        <taxon>Insecta</taxon>
        <taxon>Pterygota</taxon>
        <taxon>Neoptera</taxon>
        <taxon>Endopterygota</taxon>
        <taxon>Lepidoptera</taxon>
        <taxon>Glossata</taxon>
        <taxon>Ditrysia</taxon>
        <taxon>Bombycoidea</taxon>
        <taxon>Lasiocampidae</taxon>
        <taxon>Dendrolimus</taxon>
    </lineage>
</organism>
<evidence type="ECO:0000313" key="2">
    <source>
        <dbReference type="Proteomes" id="UP000824533"/>
    </source>
</evidence>
<protein>
    <submittedName>
        <fullName evidence="1">Uncharacterized protein</fullName>
    </submittedName>
</protein>
<dbReference type="EMBL" id="CM034400">
    <property type="protein sequence ID" value="KAJ0176224.1"/>
    <property type="molecule type" value="Genomic_DNA"/>
</dbReference>
<feature type="non-terminal residue" evidence="1">
    <location>
        <position position="54"/>
    </location>
</feature>
<proteinExistence type="predicted"/>
<gene>
    <name evidence="1" type="ORF">K1T71_008398</name>
</gene>
<dbReference type="Proteomes" id="UP000824533">
    <property type="component" value="Linkage Group LG14"/>
</dbReference>
<accession>A0ACC1CWZ3</accession>
<comment type="caution">
    <text evidence="1">The sequence shown here is derived from an EMBL/GenBank/DDBJ whole genome shotgun (WGS) entry which is preliminary data.</text>
</comment>
<keyword evidence="2" id="KW-1185">Reference proteome</keyword>